<dbReference type="InterPro" id="IPR009652">
    <property type="entry name" value="PDCD10"/>
</dbReference>
<accession>A0A6J8ALV9</accession>
<keyword evidence="2" id="KW-1133">Transmembrane helix</keyword>
<dbReference type="AlphaFoldDB" id="A0A6J8ALV9"/>
<dbReference type="GO" id="GO:1903358">
    <property type="term" value="P:regulation of Golgi organization"/>
    <property type="evidence" value="ECO:0007669"/>
    <property type="project" value="TreeGrafter"/>
</dbReference>
<dbReference type="Pfam" id="PF06840">
    <property type="entry name" value="PDC10_C"/>
    <property type="match status" value="1"/>
</dbReference>
<dbReference type="GO" id="GO:0090443">
    <property type="term" value="C:FAR/SIN/STRIPAK complex"/>
    <property type="evidence" value="ECO:0007669"/>
    <property type="project" value="TreeGrafter"/>
</dbReference>
<protein>
    <submittedName>
        <fullName evidence="3">PDCD10</fullName>
    </submittedName>
</protein>
<evidence type="ECO:0000313" key="3">
    <source>
        <dbReference type="EMBL" id="CAC5370375.1"/>
    </source>
</evidence>
<keyword evidence="1" id="KW-0175">Coiled coil</keyword>
<name>A0A6J8ALV9_MYTCO</name>
<evidence type="ECO:0000256" key="2">
    <source>
        <dbReference type="SAM" id="Phobius"/>
    </source>
</evidence>
<keyword evidence="4" id="KW-1185">Reference proteome</keyword>
<dbReference type="Gene3D" id="1.20.120.1950">
    <property type="match status" value="1"/>
</dbReference>
<dbReference type="PANTHER" id="PTHR13250">
    <property type="entry name" value="TF-1 CELL APOPTOSIS RELATED PROTEIN-15"/>
    <property type="match status" value="1"/>
</dbReference>
<dbReference type="InterPro" id="IPR053750">
    <property type="entry name" value="PDCD10_Homolog"/>
</dbReference>
<reference evidence="3 4" key="1">
    <citation type="submission" date="2020-06" db="EMBL/GenBank/DDBJ databases">
        <authorList>
            <person name="Li R."/>
            <person name="Bekaert M."/>
        </authorList>
    </citation>
    <scope>NUCLEOTIDE SEQUENCE [LARGE SCALE GENOMIC DNA]</scope>
    <source>
        <strain evidence="4">wild</strain>
    </source>
</reference>
<dbReference type="EMBL" id="CACVKT020001691">
    <property type="protein sequence ID" value="CAC5370375.1"/>
    <property type="molecule type" value="Genomic_DNA"/>
</dbReference>
<dbReference type="PANTHER" id="PTHR13250:SF1">
    <property type="entry name" value="PROGRAMMED CELL DEATH PROTEIN 10"/>
    <property type="match status" value="1"/>
</dbReference>
<gene>
    <name evidence="3" type="ORF">MCOR_9245</name>
</gene>
<dbReference type="OrthoDB" id="6064891at2759"/>
<sequence>MFSSFNVFLPIFDILFVFLIFIASNTTPSGAAMHPSSKELILLRPEPAFQELNRCATHLKTILSRIPIQIDKRIQFLDTLREIAGSIKHFLDAVNKVKAEIPDDFAGREMVEYKKYEFVRYSKKFSITLKAFFRDAARHRKSVFISANDLIFQTNVILRTVTVYCIHSSFIVLREIANSIKLLLDAFNKVKEDVPSSDSGSKQILEDRKKEFVRYSKKFSNMLKKFFRDSSQKQNVFLSANFLIYQTNVILRTVKQECYRKNQHEKGTQCNTSKTIIENLEDEIDILTSECRNDDNNNVNDDLIQTRLESKGKSFNDKIRQIYYNFRSRGIGLQHCAPLIKCVFNSLNMEIADLPSKTTACNLTTELGLIAKQHIGEEIDNAENVTMHRDATTKLGRHFYGVQITNEKQQTFTTGLKEVTDGKATTYVECTKTKNSRSNTIFRNFGSS</sequence>
<dbReference type="Proteomes" id="UP000507470">
    <property type="component" value="Unassembled WGS sequence"/>
</dbReference>
<proteinExistence type="predicted"/>
<feature type="transmembrane region" description="Helical" evidence="2">
    <location>
        <begin position="7"/>
        <end position="24"/>
    </location>
</feature>
<dbReference type="GO" id="GO:0019901">
    <property type="term" value="F:protein kinase binding"/>
    <property type="evidence" value="ECO:0007669"/>
    <property type="project" value="TreeGrafter"/>
</dbReference>
<keyword evidence="2" id="KW-0472">Membrane</keyword>
<dbReference type="Gene3D" id="1.20.120.330">
    <property type="entry name" value="Nucleotidyltransferases domain 2"/>
    <property type="match status" value="1"/>
</dbReference>
<keyword evidence="2" id="KW-0812">Transmembrane</keyword>
<organism evidence="3 4">
    <name type="scientific">Mytilus coruscus</name>
    <name type="common">Sea mussel</name>
    <dbReference type="NCBI Taxonomy" id="42192"/>
    <lineage>
        <taxon>Eukaryota</taxon>
        <taxon>Metazoa</taxon>
        <taxon>Spiralia</taxon>
        <taxon>Lophotrochozoa</taxon>
        <taxon>Mollusca</taxon>
        <taxon>Bivalvia</taxon>
        <taxon>Autobranchia</taxon>
        <taxon>Pteriomorphia</taxon>
        <taxon>Mytilida</taxon>
        <taxon>Mytiloidea</taxon>
        <taxon>Mytilidae</taxon>
        <taxon>Mytilinae</taxon>
        <taxon>Mytilus</taxon>
    </lineage>
</organism>
<feature type="coiled-coil region" evidence="1">
    <location>
        <begin position="270"/>
        <end position="297"/>
    </location>
</feature>
<evidence type="ECO:0000256" key="1">
    <source>
        <dbReference type="SAM" id="Coils"/>
    </source>
</evidence>
<evidence type="ECO:0000313" key="4">
    <source>
        <dbReference type="Proteomes" id="UP000507470"/>
    </source>
</evidence>